<dbReference type="AlphaFoldDB" id="A0A381U301"/>
<organism evidence="1">
    <name type="scientific">marine metagenome</name>
    <dbReference type="NCBI Taxonomy" id="408172"/>
    <lineage>
        <taxon>unclassified sequences</taxon>
        <taxon>metagenomes</taxon>
        <taxon>ecological metagenomes</taxon>
    </lineage>
</organism>
<protein>
    <submittedName>
        <fullName evidence="1">Uncharacterized protein</fullName>
    </submittedName>
</protein>
<gene>
    <name evidence="1" type="ORF">METZ01_LOCUS75479</name>
</gene>
<dbReference type="EMBL" id="UINC01005642">
    <property type="protein sequence ID" value="SVA22625.1"/>
    <property type="molecule type" value="Genomic_DNA"/>
</dbReference>
<sequence>MTRESRSLEELDRRIAETIELCLEDAA</sequence>
<accession>A0A381U301</accession>
<name>A0A381U301_9ZZZZ</name>
<proteinExistence type="predicted"/>
<reference evidence="1" key="1">
    <citation type="submission" date="2018-05" db="EMBL/GenBank/DDBJ databases">
        <authorList>
            <person name="Lanie J.A."/>
            <person name="Ng W.-L."/>
            <person name="Kazmierczak K.M."/>
            <person name="Andrzejewski T.M."/>
            <person name="Davidsen T.M."/>
            <person name="Wayne K.J."/>
            <person name="Tettelin H."/>
            <person name="Glass J.I."/>
            <person name="Rusch D."/>
            <person name="Podicherti R."/>
            <person name="Tsui H.-C.T."/>
            <person name="Winkler M.E."/>
        </authorList>
    </citation>
    <scope>NUCLEOTIDE SEQUENCE</scope>
</reference>
<evidence type="ECO:0000313" key="1">
    <source>
        <dbReference type="EMBL" id="SVA22625.1"/>
    </source>
</evidence>